<gene>
    <name evidence="5" type="ORF">B0H15DRAFT_363685</name>
</gene>
<dbReference type="PANTHER" id="PTHR28657">
    <property type="entry name" value="INDOLEAMINE 2,3-DIOXYGENASE"/>
    <property type="match status" value="1"/>
</dbReference>
<dbReference type="InterPro" id="IPR000898">
    <property type="entry name" value="Indolamine_dOase"/>
</dbReference>
<dbReference type="GO" id="GO:0033754">
    <property type="term" value="F:indoleamine 2,3-dioxygenase activity"/>
    <property type="evidence" value="ECO:0007669"/>
    <property type="project" value="TreeGrafter"/>
</dbReference>
<comment type="caution">
    <text evidence="5">The sequence shown here is derived from an EMBL/GenBank/DDBJ whole genome shotgun (WGS) entry which is preliminary data.</text>
</comment>
<feature type="binding site" description="proximal binding residue" evidence="4">
    <location>
        <position position="403"/>
    </location>
    <ligand>
        <name>heme b</name>
        <dbReference type="ChEBI" id="CHEBI:60344"/>
    </ligand>
    <ligandPart>
        <name>Fe</name>
        <dbReference type="ChEBI" id="CHEBI:18248"/>
    </ligandPart>
</feature>
<dbReference type="Pfam" id="PF01231">
    <property type="entry name" value="IDO"/>
    <property type="match status" value="1"/>
</dbReference>
<dbReference type="GO" id="GO:0019441">
    <property type="term" value="P:L-tryptophan catabolic process to kynurenine"/>
    <property type="evidence" value="ECO:0007669"/>
    <property type="project" value="InterPro"/>
</dbReference>
<protein>
    <submittedName>
        <fullName evidence="5">Indoleamine 2,3-dioxygenase</fullName>
    </submittedName>
</protein>
<keyword evidence="2 4" id="KW-0479">Metal-binding</keyword>
<dbReference type="GO" id="GO:0005737">
    <property type="term" value="C:cytoplasm"/>
    <property type="evidence" value="ECO:0007669"/>
    <property type="project" value="TreeGrafter"/>
</dbReference>
<dbReference type="GO" id="GO:0046872">
    <property type="term" value="F:metal ion binding"/>
    <property type="evidence" value="ECO:0007669"/>
    <property type="project" value="UniProtKB-KW"/>
</dbReference>
<keyword evidence="4" id="KW-0349">Heme</keyword>
<dbReference type="GO" id="GO:0020037">
    <property type="term" value="F:heme binding"/>
    <property type="evidence" value="ECO:0007669"/>
    <property type="project" value="InterPro"/>
</dbReference>
<evidence type="ECO:0000313" key="6">
    <source>
        <dbReference type="Proteomes" id="UP001222325"/>
    </source>
</evidence>
<evidence type="ECO:0000256" key="1">
    <source>
        <dbReference type="ARBA" id="ARBA00007119"/>
    </source>
</evidence>
<sequence>MNVVHLLPSPHQYFFLAVSLLQSTIANSRRTDKRRSPVDFDVDVDTGFFPPHPLPHLPPAYAIWETALAEAGNMLSLGEDDSDPAVAKRISGQIWRSQVLSWPVIDTEPLQVNLRLLQRAHLVLSWLVHYYVHSAPPAADGVPFTVPESLAIPLVAVSRCLGMAPVLTFADTVLWNWDLVDGSLPLSIENMRFVNLFSGTEDERNFYATSAKAEFRGIEMLRIIDEYNNIPNLSDFTSISKVARDLGRLSGIINDISDIIQSVRPLVDPHVFYWDLRPWFEGSDAKGPSAPGWLYEGVPDSENLDLSGPSAGQSSVMHALDIFLDVDHKLRQRRYPAPSDGNKRADHGFMERMRRYMPGKHRDYLSSLAATPCSIRELAQQTPALREPYDNAVMALKKLRDLHMRIACRYIVTMSRSTPGAHGGCPVASMMDRLQSSRAAGNGPIRGTGGNELSLLLKAGRDATRRTLLKDN</sequence>
<evidence type="ECO:0000256" key="3">
    <source>
        <dbReference type="ARBA" id="ARBA00023004"/>
    </source>
</evidence>
<organism evidence="5 6">
    <name type="scientific">Mycena belliarum</name>
    <dbReference type="NCBI Taxonomy" id="1033014"/>
    <lineage>
        <taxon>Eukaryota</taxon>
        <taxon>Fungi</taxon>
        <taxon>Dikarya</taxon>
        <taxon>Basidiomycota</taxon>
        <taxon>Agaricomycotina</taxon>
        <taxon>Agaricomycetes</taxon>
        <taxon>Agaricomycetidae</taxon>
        <taxon>Agaricales</taxon>
        <taxon>Marasmiineae</taxon>
        <taxon>Mycenaceae</taxon>
        <taxon>Mycena</taxon>
    </lineage>
</organism>
<dbReference type="GO" id="GO:0034354">
    <property type="term" value="P:'de novo' NAD+ biosynthetic process from L-tryptophan"/>
    <property type="evidence" value="ECO:0007669"/>
    <property type="project" value="TreeGrafter"/>
</dbReference>
<name>A0AAD6U5W0_9AGAR</name>
<evidence type="ECO:0000313" key="5">
    <source>
        <dbReference type="EMBL" id="KAJ7085688.1"/>
    </source>
</evidence>
<dbReference type="InterPro" id="IPR037217">
    <property type="entry name" value="Trp/Indoleamine_2_3_dOase-like"/>
</dbReference>
<evidence type="ECO:0000256" key="2">
    <source>
        <dbReference type="ARBA" id="ARBA00022723"/>
    </source>
</evidence>
<keyword evidence="6" id="KW-1185">Reference proteome</keyword>
<dbReference type="SUPFAM" id="SSF140959">
    <property type="entry name" value="Indolic compounds 2,3-dioxygenase-like"/>
    <property type="match status" value="1"/>
</dbReference>
<dbReference type="EMBL" id="JARJCN010000033">
    <property type="protein sequence ID" value="KAJ7085688.1"/>
    <property type="molecule type" value="Genomic_DNA"/>
</dbReference>
<reference evidence="5" key="1">
    <citation type="submission" date="2023-03" db="EMBL/GenBank/DDBJ databases">
        <title>Massive genome expansion in bonnet fungi (Mycena s.s.) driven by repeated elements and novel gene families across ecological guilds.</title>
        <authorList>
            <consortium name="Lawrence Berkeley National Laboratory"/>
            <person name="Harder C.B."/>
            <person name="Miyauchi S."/>
            <person name="Viragh M."/>
            <person name="Kuo A."/>
            <person name="Thoen E."/>
            <person name="Andreopoulos B."/>
            <person name="Lu D."/>
            <person name="Skrede I."/>
            <person name="Drula E."/>
            <person name="Henrissat B."/>
            <person name="Morin E."/>
            <person name="Kohler A."/>
            <person name="Barry K."/>
            <person name="LaButti K."/>
            <person name="Morin E."/>
            <person name="Salamov A."/>
            <person name="Lipzen A."/>
            <person name="Mereny Z."/>
            <person name="Hegedus B."/>
            <person name="Baldrian P."/>
            <person name="Stursova M."/>
            <person name="Weitz H."/>
            <person name="Taylor A."/>
            <person name="Grigoriev I.V."/>
            <person name="Nagy L.G."/>
            <person name="Martin F."/>
            <person name="Kauserud H."/>
        </authorList>
    </citation>
    <scope>NUCLEOTIDE SEQUENCE</scope>
    <source>
        <strain evidence="5">CBHHK173m</strain>
    </source>
</reference>
<proteinExistence type="inferred from homology"/>
<keyword evidence="3 4" id="KW-0408">Iron</keyword>
<accession>A0AAD6U5W0</accession>
<evidence type="ECO:0000256" key="4">
    <source>
        <dbReference type="PIRSR" id="PIRSR600898-1"/>
    </source>
</evidence>
<dbReference type="AlphaFoldDB" id="A0AAD6U5W0"/>
<dbReference type="Proteomes" id="UP001222325">
    <property type="component" value="Unassembled WGS sequence"/>
</dbReference>
<comment type="similarity">
    <text evidence="1">Belongs to the indoleamine 2,3-dioxygenase family.</text>
</comment>
<dbReference type="PANTHER" id="PTHR28657:SF5">
    <property type="entry name" value="INDOLEAMINE 2,3-DIOXYGENASE"/>
    <property type="match status" value="1"/>
</dbReference>
<dbReference type="Gene3D" id="1.20.58.480">
    <property type="match status" value="1"/>
</dbReference>